<keyword evidence="5" id="KW-0489">Methyltransferase</keyword>
<feature type="region of interest" description="Disordered" evidence="8">
    <location>
        <begin position="105"/>
        <end position="126"/>
    </location>
</feature>
<organism evidence="9 10">
    <name type="scientific">Sclerotinia nivalis</name>
    <dbReference type="NCBI Taxonomy" id="352851"/>
    <lineage>
        <taxon>Eukaryota</taxon>
        <taxon>Fungi</taxon>
        <taxon>Dikarya</taxon>
        <taxon>Ascomycota</taxon>
        <taxon>Pezizomycotina</taxon>
        <taxon>Leotiomycetes</taxon>
        <taxon>Helotiales</taxon>
        <taxon>Sclerotiniaceae</taxon>
        <taxon>Sclerotinia</taxon>
    </lineage>
</organism>
<dbReference type="AlphaFoldDB" id="A0A9X0AJC4"/>
<dbReference type="InterPro" id="IPR029063">
    <property type="entry name" value="SAM-dependent_MTases_sf"/>
</dbReference>
<dbReference type="EMBL" id="JAPEIS010000008">
    <property type="protein sequence ID" value="KAJ8063860.1"/>
    <property type="molecule type" value="Genomic_DNA"/>
</dbReference>
<keyword evidence="7" id="KW-0949">S-adenosyl-L-methionine</keyword>
<sequence length="256" mass="28186">MAWTCSGRTNGELISKMWNARLILSERVRDAMISVDRAHFTPSQHLAYEDSPQSIGHSATISAPHMHASALENLLPFLGEGKRVLDVGSGSGYLTAVMAELVFPSSSSSSSDPSSENPGEVERKSGKVVGLEHIRALRDIGETNMMKSEKGKKWLKEKKVEFVVGDGRQGWIDPDPDGEEGWDAIHVGAAAMEIHEALIQQLRCPGRMFIPVEDSKGLGQYIWLVDKDREGKVSKEKLYGVRYVPLTDAPRITSDL</sequence>
<evidence type="ECO:0000256" key="4">
    <source>
        <dbReference type="ARBA" id="ARBA00022490"/>
    </source>
</evidence>
<dbReference type="PANTHER" id="PTHR11579">
    <property type="entry name" value="PROTEIN-L-ISOASPARTATE O-METHYLTRANSFERASE"/>
    <property type="match status" value="1"/>
</dbReference>
<accession>A0A9X0AJC4</accession>
<dbReference type="SUPFAM" id="SSF53335">
    <property type="entry name" value="S-adenosyl-L-methionine-dependent methyltransferases"/>
    <property type="match status" value="1"/>
</dbReference>
<evidence type="ECO:0000256" key="5">
    <source>
        <dbReference type="ARBA" id="ARBA00022603"/>
    </source>
</evidence>
<feature type="compositionally biased region" description="Low complexity" evidence="8">
    <location>
        <begin position="105"/>
        <end position="115"/>
    </location>
</feature>
<evidence type="ECO:0000256" key="6">
    <source>
        <dbReference type="ARBA" id="ARBA00022679"/>
    </source>
</evidence>
<proteinExistence type="inferred from homology"/>
<dbReference type="PANTHER" id="PTHR11579:SF0">
    <property type="entry name" value="PROTEIN-L-ISOASPARTATE(D-ASPARTATE) O-METHYLTRANSFERASE"/>
    <property type="match status" value="1"/>
</dbReference>
<keyword evidence="6" id="KW-0808">Transferase</keyword>
<evidence type="ECO:0000256" key="1">
    <source>
        <dbReference type="ARBA" id="ARBA00004496"/>
    </source>
</evidence>
<dbReference type="Pfam" id="PF01135">
    <property type="entry name" value="PCMT"/>
    <property type="match status" value="1"/>
</dbReference>
<dbReference type="OrthoDB" id="73890at2759"/>
<protein>
    <recommendedName>
        <fullName evidence="3">protein-L-isoaspartate(D-aspartate) O-methyltransferase</fullName>
        <ecNumber evidence="3">2.1.1.77</ecNumber>
    </recommendedName>
</protein>
<gene>
    <name evidence="9" type="ORF">OCU04_007715</name>
</gene>
<evidence type="ECO:0000256" key="7">
    <source>
        <dbReference type="ARBA" id="ARBA00022691"/>
    </source>
</evidence>
<evidence type="ECO:0000313" key="10">
    <source>
        <dbReference type="Proteomes" id="UP001152300"/>
    </source>
</evidence>
<comment type="caution">
    <text evidence="9">The sequence shown here is derived from an EMBL/GenBank/DDBJ whole genome shotgun (WGS) entry which is preliminary data.</text>
</comment>
<name>A0A9X0AJC4_9HELO</name>
<dbReference type="Gene3D" id="3.40.50.150">
    <property type="entry name" value="Vaccinia Virus protein VP39"/>
    <property type="match status" value="1"/>
</dbReference>
<dbReference type="GO" id="GO:0005737">
    <property type="term" value="C:cytoplasm"/>
    <property type="evidence" value="ECO:0007669"/>
    <property type="project" value="UniProtKB-SubCell"/>
</dbReference>
<dbReference type="EC" id="2.1.1.77" evidence="3"/>
<dbReference type="GO" id="GO:0004719">
    <property type="term" value="F:protein-L-isoaspartate (D-aspartate) O-methyltransferase activity"/>
    <property type="evidence" value="ECO:0007669"/>
    <property type="project" value="UniProtKB-EC"/>
</dbReference>
<keyword evidence="10" id="KW-1185">Reference proteome</keyword>
<dbReference type="InterPro" id="IPR000682">
    <property type="entry name" value="PCMT"/>
</dbReference>
<reference evidence="9" key="1">
    <citation type="submission" date="2022-11" db="EMBL/GenBank/DDBJ databases">
        <title>Genome Resource of Sclerotinia nivalis Strain SnTB1, a Plant Pathogen Isolated from American Ginseng.</title>
        <authorList>
            <person name="Fan S."/>
        </authorList>
    </citation>
    <scope>NUCLEOTIDE SEQUENCE</scope>
    <source>
        <strain evidence="9">SnTB1</strain>
    </source>
</reference>
<keyword evidence="4" id="KW-0963">Cytoplasm</keyword>
<comment type="similarity">
    <text evidence="2">Belongs to the methyltransferase superfamily. L-isoaspartyl/D-aspartyl protein methyltransferase family.</text>
</comment>
<evidence type="ECO:0000256" key="2">
    <source>
        <dbReference type="ARBA" id="ARBA00005369"/>
    </source>
</evidence>
<dbReference type="GO" id="GO:0032259">
    <property type="term" value="P:methylation"/>
    <property type="evidence" value="ECO:0007669"/>
    <property type="project" value="UniProtKB-KW"/>
</dbReference>
<evidence type="ECO:0000256" key="8">
    <source>
        <dbReference type="SAM" id="MobiDB-lite"/>
    </source>
</evidence>
<dbReference type="CDD" id="cd02440">
    <property type="entry name" value="AdoMet_MTases"/>
    <property type="match status" value="1"/>
</dbReference>
<evidence type="ECO:0000256" key="3">
    <source>
        <dbReference type="ARBA" id="ARBA00011890"/>
    </source>
</evidence>
<comment type="subcellular location">
    <subcellularLocation>
        <location evidence="1">Cytoplasm</location>
    </subcellularLocation>
</comment>
<evidence type="ECO:0000313" key="9">
    <source>
        <dbReference type="EMBL" id="KAJ8063860.1"/>
    </source>
</evidence>
<dbReference type="Proteomes" id="UP001152300">
    <property type="component" value="Unassembled WGS sequence"/>
</dbReference>